<gene>
    <name evidence="1" type="ORF">FDP41_000188</name>
</gene>
<accession>A0A6A5CIP6</accession>
<sequence>MKTILVEEENEDSRKMEMCEMELTKKLSELQKVIDDLAGMPSSNKSSQKYNYCTLHENCLILRPISIDGEEYNDACAPQGMKEQADIIDEDSTHQLTLEKKLHKFMSLWHEFVQSFTKKPLSFLKSQGITTSSLKQQTFHHLNTIHKQIIDYSQKIHRTQESLSFAVCTIPYYLSWIEQSSDFRAQFETQFKEFIKIWEARYKEILHNLRNSPTEMYLFEHYYGSSVIDQLKMSSVYDKDILTKLEACLNLNFQTLRQLSAEQLK</sequence>
<dbReference type="Proteomes" id="UP000444721">
    <property type="component" value="Unassembled WGS sequence"/>
</dbReference>
<dbReference type="AlphaFoldDB" id="A0A6A5CIP6"/>
<dbReference type="VEuPathDB" id="AmoebaDB:NfTy_025120"/>
<evidence type="ECO:0000313" key="2">
    <source>
        <dbReference type="Proteomes" id="UP000444721"/>
    </source>
</evidence>
<dbReference type="RefSeq" id="XP_044569862.1">
    <property type="nucleotide sequence ID" value="XM_044705012.1"/>
</dbReference>
<evidence type="ECO:0000313" key="1">
    <source>
        <dbReference type="EMBL" id="KAF0985149.1"/>
    </source>
</evidence>
<dbReference type="EMBL" id="VFQX01000001">
    <property type="protein sequence ID" value="KAF0985149.1"/>
    <property type="molecule type" value="Genomic_DNA"/>
</dbReference>
<dbReference type="GeneID" id="68107406"/>
<dbReference type="VEuPathDB" id="AmoebaDB:NF0012000"/>
<organism evidence="1 2">
    <name type="scientific">Naegleria fowleri</name>
    <name type="common">Brain eating amoeba</name>
    <dbReference type="NCBI Taxonomy" id="5763"/>
    <lineage>
        <taxon>Eukaryota</taxon>
        <taxon>Discoba</taxon>
        <taxon>Heterolobosea</taxon>
        <taxon>Tetramitia</taxon>
        <taxon>Eutetramitia</taxon>
        <taxon>Vahlkampfiidae</taxon>
        <taxon>Naegleria</taxon>
    </lineage>
</organism>
<name>A0A6A5CIP6_NAEFO</name>
<protein>
    <submittedName>
        <fullName evidence="1">Uncharacterized protein</fullName>
    </submittedName>
</protein>
<dbReference type="VEuPathDB" id="AmoebaDB:FDP41_000188"/>
<proteinExistence type="predicted"/>
<reference evidence="1 2" key="1">
    <citation type="journal article" date="2019" name="Sci. Rep.">
        <title>Nanopore sequencing improves the draft genome of the human pathogenic amoeba Naegleria fowleri.</title>
        <authorList>
            <person name="Liechti N."/>
            <person name="Schurch N."/>
            <person name="Bruggmann R."/>
            <person name="Wittwer M."/>
        </authorList>
    </citation>
    <scope>NUCLEOTIDE SEQUENCE [LARGE SCALE GENOMIC DNA]</scope>
    <source>
        <strain evidence="1 2">ATCC 30894</strain>
    </source>
</reference>
<keyword evidence="2" id="KW-1185">Reference proteome</keyword>
<dbReference type="OrthoDB" id="10353004at2759"/>
<comment type="caution">
    <text evidence="1">The sequence shown here is derived from an EMBL/GenBank/DDBJ whole genome shotgun (WGS) entry which is preliminary data.</text>
</comment>